<dbReference type="Proteomes" id="UP001595967">
    <property type="component" value="Unassembled WGS sequence"/>
</dbReference>
<dbReference type="SUPFAM" id="SSF53807">
    <property type="entry name" value="Helical backbone' metal receptor"/>
    <property type="match status" value="1"/>
</dbReference>
<feature type="domain" description="Fe/B12 periplasmic-binding" evidence="2">
    <location>
        <begin position="48"/>
        <end position="315"/>
    </location>
</feature>
<dbReference type="RefSeq" id="WP_377724209.1">
    <property type="nucleotide sequence ID" value="NZ_JBHSEW010000002.1"/>
</dbReference>
<dbReference type="EMBL" id="JBHSEW010000002">
    <property type="protein sequence ID" value="MFC4621390.1"/>
    <property type="molecule type" value="Genomic_DNA"/>
</dbReference>
<dbReference type="PANTHER" id="PTHR30535:SF34">
    <property type="entry name" value="MOLYBDATE-BINDING PROTEIN MOLA"/>
    <property type="match status" value="1"/>
</dbReference>
<proteinExistence type="predicted"/>
<sequence length="352" mass="37695">MMRRRLYLQAALALGAWPLGLRAQGVEDVVVAQFGGRSGALPAPERVRKVFAAGPPAGVLVAALAPDKLLGWPLTLGAEARAFLGPQLRALPHTGRLSGRGSTVPLESLLQLAPDLVLDAGTADATYVSGMRRVSEQTGLPTLLIQGRIADHAAQLRQVGRLLGVAERGEQLARQADAALALAARVRASVPPPQRPRVYYGRGADGLETGRAGSINLELLEFCAGRNVAAEMGEGSLTRVSLEQLLLWNPEVIVTQDADFARRVLADPLWRSIAAVRTGRVHCAPALPFGWLDGPPGVNRLIGVRWLLERLHPGHPALHALEPLPEAVRHFYQGFYGADLSPQAVRRLLDGI</sequence>
<comment type="caution">
    <text evidence="3">The sequence shown here is derived from an EMBL/GenBank/DDBJ whole genome shotgun (WGS) entry which is preliminary data.</text>
</comment>
<evidence type="ECO:0000259" key="2">
    <source>
        <dbReference type="PROSITE" id="PS50983"/>
    </source>
</evidence>
<evidence type="ECO:0000313" key="3">
    <source>
        <dbReference type="EMBL" id="MFC4621390.1"/>
    </source>
</evidence>
<feature type="chain" id="PRO_5047106949" evidence="1">
    <location>
        <begin position="24"/>
        <end position="352"/>
    </location>
</feature>
<dbReference type="Gene3D" id="1.20.58.2180">
    <property type="match status" value="1"/>
</dbReference>
<protein>
    <submittedName>
        <fullName evidence="3">ABC transporter substrate-binding protein</fullName>
    </submittedName>
</protein>
<name>A0ABV9GVW1_9BURK</name>
<dbReference type="InterPro" id="IPR050902">
    <property type="entry name" value="ABC_Transporter_SBP"/>
</dbReference>
<feature type="signal peptide" evidence="1">
    <location>
        <begin position="1"/>
        <end position="23"/>
    </location>
</feature>
<dbReference type="Pfam" id="PF01497">
    <property type="entry name" value="Peripla_BP_2"/>
    <property type="match status" value="1"/>
</dbReference>
<keyword evidence="4" id="KW-1185">Reference proteome</keyword>
<evidence type="ECO:0000313" key="4">
    <source>
        <dbReference type="Proteomes" id="UP001595967"/>
    </source>
</evidence>
<dbReference type="InterPro" id="IPR002491">
    <property type="entry name" value="ABC_transptr_periplasmic_BD"/>
</dbReference>
<gene>
    <name evidence="3" type="ORF">ACFO3A_04095</name>
</gene>
<reference evidence="4" key="1">
    <citation type="journal article" date="2019" name="Int. J. Syst. Evol. Microbiol.">
        <title>The Global Catalogue of Microorganisms (GCM) 10K type strain sequencing project: providing services to taxonomists for standard genome sequencing and annotation.</title>
        <authorList>
            <consortium name="The Broad Institute Genomics Platform"/>
            <consortium name="The Broad Institute Genome Sequencing Center for Infectious Disease"/>
            <person name="Wu L."/>
            <person name="Ma J."/>
        </authorList>
    </citation>
    <scope>NUCLEOTIDE SEQUENCE [LARGE SCALE GENOMIC DNA]</scope>
    <source>
        <strain evidence="4">JCM 11650</strain>
    </source>
</reference>
<evidence type="ECO:0000256" key="1">
    <source>
        <dbReference type="SAM" id="SignalP"/>
    </source>
</evidence>
<accession>A0ABV9GVW1</accession>
<keyword evidence="1" id="KW-0732">Signal</keyword>
<dbReference type="PROSITE" id="PS50983">
    <property type="entry name" value="FE_B12_PBP"/>
    <property type="match status" value="1"/>
</dbReference>
<dbReference type="PANTHER" id="PTHR30535">
    <property type="entry name" value="VITAMIN B12-BINDING PROTEIN"/>
    <property type="match status" value="1"/>
</dbReference>
<dbReference type="Gene3D" id="3.40.50.1980">
    <property type="entry name" value="Nitrogenase molybdenum iron protein domain"/>
    <property type="match status" value="2"/>
</dbReference>
<organism evidence="3 4">
    <name type="scientific">Comamonas nitrativorans</name>
    <dbReference type="NCBI Taxonomy" id="108437"/>
    <lineage>
        <taxon>Bacteria</taxon>
        <taxon>Pseudomonadati</taxon>
        <taxon>Pseudomonadota</taxon>
        <taxon>Betaproteobacteria</taxon>
        <taxon>Burkholderiales</taxon>
        <taxon>Comamonadaceae</taxon>
        <taxon>Comamonas</taxon>
    </lineage>
</organism>